<dbReference type="EMBL" id="LYBW01000062">
    <property type="protein sequence ID" value="ODR89392.1"/>
    <property type="molecule type" value="Genomic_DNA"/>
</dbReference>
<dbReference type="OrthoDB" id="9811979at2"/>
<dbReference type="STRING" id="1752398.A8M32_23475"/>
<evidence type="ECO:0000313" key="4">
    <source>
        <dbReference type="EMBL" id="ODR89392.1"/>
    </source>
</evidence>
<dbReference type="SUPFAM" id="SSF55729">
    <property type="entry name" value="Acyl-CoA N-acyltransferases (Nat)"/>
    <property type="match status" value="1"/>
</dbReference>
<feature type="domain" description="N-acetyltransferase" evidence="3">
    <location>
        <begin position="2"/>
        <end position="158"/>
    </location>
</feature>
<protein>
    <submittedName>
        <fullName evidence="4">Acetyltransferase</fullName>
    </submittedName>
</protein>
<keyword evidence="5" id="KW-1185">Reference proteome</keyword>
<dbReference type="Proteomes" id="UP000094342">
    <property type="component" value="Unassembled WGS sequence"/>
</dbReference>
<dbReference type="InterPro" id="IPR050832">
    <property type="entry name" value="Bact_Acetyltransf"/>
</dbReference>
<dbReference type="PANTHER" id="PTHR43877:SF2">
    <property type="entry name" value="AMINOALKYLPHOSPHONATE N-ACETYLTRANSFERASE-RELATED"/>
    <property type="match status" value="1"/>
</dbReference>
<sequence length="168" mass="18629">MVVIRHARQNEIGLLCEVGLSAWEKATAGIGDVAAMRAPAKRAFDDFLASDWLTVLLVEDENRICGWAAREELDGVISDLWIDPRAQGRGLGSALLADVERRIAADGFEVASVKTHSQNAAAVGFFQHAGYRVKWLSTAYSQRLDRDVEFIGLEKPLLREAEERPWHG</sequence>
<name>A0A1E3V6X0_9HYPH</name>
<organism evidence="4 5">
    <name type="scientific">Sinorhizobium alkalisoli</name>
    <dbReference type="NCBI Taxonomy" id="1752398"/>
    <lineage>
        <taxon>Bacteria</taxon>
        <taxon>Pseudomonadati</taxon>
        <taxon>Pseudomonadota</taxon>
        <taxon>Alphaproteobacteria</taxon>
        <taxon>Hyphomicrobiales</taxon>
        <taxon>Rhizobiaceae</taxon>
        <taxon>Sinorhizobium/Ensifer group</taxon>
        <taxon>Sinorhizobium</taxon>
    </lineage>
</organism>
<dbReference type="PROSITE" id="PS51186">
    <property type="entry name" value="GNAT"/>
    <property type="match status" value="1"/>
</dbReference>
<dbReference type="AlphaFoldDB" id="A0A1E3V6X0"/>
<dbReference type="Gene3D" id="3.40.630.30">
    <property type="match status" value="1"/>
</dbReference>
<dbReference type="RefSeq" id="WP_069460782.1">
    <property type="nucleotide sequence ID" value="NZ_LYBW01000062.1"/>
</dbReference>
<evidence type="ECO:0000259" key="3">
    <source>
        <dbReference type="PROSITE" id="PS51186"/>
    </source>
</evidence>
<evidence type="ECO:0000256" key="2">
    <source>
        <dbReference type="ARBA" id="ARBA00023315"/>
    </source>
</evidence>
<comment type="caution">
    <text evidence="4">The sequence shown here is derived from an EMBL/GenBank/DDBJ whole genome shotgun (WGS) entry which is preliminary data.</text>
</comment>
<dbReference type="CDD" id="cd04301">
    <property type="entry name" value="NAT_SF"/>
    <property type="match status" value="1"/>
</dbReference>
<dbReference type="PANTHER" id="PTHR43877">
    <property type="entry name" value="AMINOALKYLPHOSPHONATE N-ACETYLTRANSFERASE-RELATED-RELATED"/>
    <property type="match status" value="1"/>
</dbReference>
<evidence type="ECO:0000256" key="1">
    <source>
        <dbReference type="ARBA" id="ARBA00022679"/>
    </source>
</evidence>
<gene>
    <name evidence="4" type="ORF">A8M32_23475</name>
</gene>
<dbReference type="InterPro" id="IPR016181">
    <property type="entry name" value="Acyl_CoA_acyltransferase"/>
</dbReference>
<keyword evidence="2" id="KW-0012">Acyltransferase</keyword>
<evidence type="ECO:0000313" key="5">
    <source>
        <dbReference type="Proteomes" id="UP000094342"/>
    </source>
</evidence>
<keyword evidence="1 4" id="KW-0808">Transferase</keyword>
<reference evidence="5" key="1">
    <citation type="submission" date="2016-05" db="EMBL/GenBank/DDBJ databases">
        <authorList>
            <person name="Li Y."/>
        </authorList>
    </citation>
    <scope>NUCLEOTIDE SEQUENCE [LARGE SCALE GENOMIC DNA]</scope>
    <source>
        <strain evidence="5">YIC4027</strain>
    </source>
</reference>
<dbReference type="InterPro" id="IPR000182">
    <property type="entry name" value="GNAT_dom"/>
</dbReference>
<proteinExistence type="predicted"/>
<dbReference type="Pfam" id="PF00583">
    <property type="entry name" value="Acetyltransf_1"/>
    <property type="match status" value="1"/>
</dbReference>
<dbReference type="GO" id="GO:0016747">
    <property type="term" value="F:acyltransferase activity, transferring groups other than amino-acyl groups"/>
    <property type="evidence" value="ECO:0007669"/>
    <property type="project" value="InterPro"/>
</dbReference>
<accession>A0A1E3V6X0</accession>